<dbReference type="InterPro" id="IPR014720">
    <property type="entry name" value="dsRBD_dom"/>
</dbReference>
<evidence type="ECO:0000313" key="7">
    <source>
        <dbReference type="WBParaSite" id="EVEC_0000144301-mRNA-1"/>
    </source>
</evidence>
<evidence type="ECO:0000256" key="3">
    <source>
        <dbReference type="SAM" id="MobiDB-lite"/>
    </source>
</evidence>
<dbReference type="CDD" id="cd00048">
    <property type="entry name" value="DSRM_SF"/>
    <property type="match status" value="1"/>
</dbReference>
<dbReference type="EMBL" id="UXUI01007175">
    <property type="protein sequence ID" value="VDD86008.1"/>
    <property type="molecule type" value="Genomic_DNA"/>
</dbReference>
<dbReference type="GO" id="GO:0030422">
    <property type="term" value="P:siRNA processing"/>
    <property type="evidence" value="ECO:0007669"/>
    <property type="project" value="TreeGrafter"/>
</dbReference>
<dbReference type="SMART" id="SM00358">
    <property type="entry name" value="DSRM"/>
    <property type="match status" value="2"/>
</dbReference>
<dbReference type="GO" id="GO:0005737">
    <property type="term" value="C:cytoplasm"/>
    <property type="evidence" value="ECO:0007669"/>
    <property type="project" value="TreeGrafter"/>
</dbReference>
<dbReference type="Gene3D" id="3.30.160.20">
    <property type="match status" value="3"/>
</dbReference>
<evidence type="ECO:0000256" key="1">
    <source>
        <dbReference type="ARBA" id="ARBA00022884"/>
    </source>
</evidence>
<evidence type="ECO:0000313" key="5">
    <source>
        <dbReference type="EMBL" id="VDD86008.1"/>
    </source>
</evidence>
<gene>
    <name evidence="5" type="ORF">EVEC_LOCUS1151</name>
</gene>
<keyword evidence="1 2" id="KW-0694">RNA-binding</keyword>
<organism evidence="7">
    <name type="scientific">Enterobius vermicularis</name>
    <name type="common">Human pinworm</name>
    <dbReference type="NCBI Taxonomy" id="51028"/>
    <lineage>
        <taxon>Eukaryota</taxon>
        <taxon>Metazoa</taxon>
        <taxon>Ecdysozoa</taxon>
        <taxon>Nematoda</taxon>
        <taxon>Chromadorea</taxon>
        <taxon>Rhabditida</taxon>
        <taxon>Spirurina</taxon>
        <taxon>Oxyuridomorpha</taxon>
        <taxon>Oxyuroidea</taxon>
        <taxon>Oxyuridae</taxon>
        <taxon>Enterobius</taxon>
    </lineage>
</organism>
<dbReference type="OrthoDB" id="10056847at2759"/>
<reference evidence="5 6" key="2">
    <citation type="submission" date="2018-10" db="EMBL/GenBank/DDBJ databases">
        <authorList>
            <consortium name="Pathogen Informatics"/>
        </authorList>
    </citation>
    <scope>NUCLEOTIDE SEQUENCE [LARGE SCALE GENOMIC DNA]</scope>
</reference>
<name>A0A0N4UVH4_ENTVE</name>
<dbReference type="InterPro" id="IPR051247">
    <property type="entry name" value="RLC_Component"/>
</dbReference>
<keyword evidence="6" id="KW-1185">Reference proteome</keyword>
<dbReference type="GO" id="GO:0005634">
    <property type="term" value="C:nucleus"/>
    <property type="evidence" value="ECO:0007669"/>
    <property type="project" value="TreeGrafter"/>
</dbReference>
<dbReference type="WBParaSite" id="EVEC_0000144301-mRNA-1">
    <property type="protein sequence ID" value="EVEC_0000144301-mRNA-1"/>
    <property type="gene ID" value="EVEC_0000144301"/>
</dbReference>
<reference evidence="7" key="1">
    <citation type="submission" date="2017-02" db="UniProtKB">
        <authorList>
            <consortium name="WormBaseParasite"/>
        </authorList>
    </citation>
    <scope>IDENTIFICATION</scope>
</reference>
<dbReference type="GO" id="GO:0070920">
    <property type="term" value="P:regulation of regulatory ncRNA processing"/>
    <property type="evidence" value="ECO:0007669"/>
    <property type="project" value="TreeGrafter"/>
</dbReference>
<dbReference type="SUPFAM" id="SSF54768">
    <property type="entry name" value="dsRNA-binding domain-like"/>
    <property type="match status" value="2"/>
</dbReference>
<dbReference type="STRING" id="51028.A0A0N4UVH4"/>
<evidence type="ECO:0000313" key="6">
    <source>
        <dbReference type="Proteomes" id="UP000274131"/>
    </source>
</evidence>
<dbReference type="PROSITE" id="PS50137">
    <property type="entry name" value="DS_RBD"/>
    <property type="match status" value="1"/>
</dbReference>
<dbReference type="GO" id="GO:0016442">
    <property type="term" value="C:RISC complex"/>
    <property type="evidence" value="ECO:0007669"/>
    <property type="project" value="TreeGrafter"/>
</dbReference>
<dbReference type="AlphaFoldDB" id="A0A0N4UVH4"/>
<feature type="domain" description="DRBM" evidence="4">
    <location>
        <begin position="52"/>
        <end position="118"/>
    </location>
</feature>
<dbReference type="GO" id="GO:0003725">
    <property type="term" value="F:double-stranded RNA binding"/>
    <property type="evidence" value="ECO:0007669"/>
    <property type="project" value="TreeGrafter"/>
</dbReference>
<proteinExistence type="predicted"/>
<feature type="compositionally biased region" description="Polar residues" evidence="3">
    <location>
        <begin position="21"/>
        <end position="37"/>
    </location>
</feature>
<dbReference type="Proteomes" id="UP000274131">
    <property type="component" value="Unassembled WGS sequence"/>
</dbReference>
<evidence type="ECO:0000256" key="2">
    <source>
        <dbReference type="PROSITE-ProRule" id="PRU00266"/>
    </source>
</evidence>
<dbReference type="Pfam" id="PF00035">
    <property type="entry name" value="dsrm"/>
    <property type="match status" value="1"/>
</dbReference>
<dbReference type="PANTHER" id="PTHR46205:SF3">
    <property type="entry name" value="LOQUACIOUS, ISOFORM B"/>
    <property type="match status" value="1"/>
</dbReference>
<protein>
    <submittedName>
        <fullName evidence="7">DRBM domain-containing protein</fullName>
    </submittedName>
</protein>
<dbReference type="PANTHER" id="PTHR46205">
    <property type="entry name" value="LOQUACIOUS, ISOFORM B"/>
    <property type="match status" value="1"/>
</dbReference>
<dbReference type="GO" id="GO:0035197">
    <property type="term" value="F:siRNA binding"/>
    <property type="evidence" value="ECO:0007669"/>
    <property type="project" value="TreeGrafter"/>
</dbReference>
<evidence type="ECO:0000259" key="4">
    <source>
        <dbReference type="PROSITE" id="PS50137"/>
    </source>
</evidence>
<dbReference type="GO" id="GO:0070578">
    <property type="term" value="C:RISC-loading complex"/>
    <property type="evidence" value="ECO:0007669"/>
    <property type="project" value="TreeGrafter"/>
</dbReference>
<sequence length="427" mass="47040">MSDLIRYFANLQLVKERGTGTPDSSTQTAPKSRTSLQEDLGRSTMCVSSDSTFLSILNNGCARKGWSPRFEILTPNEFQNDYFVMRCSVGDMVGCGKAKSKKSAKQLAAREILSQVVAKNELAGFDLGSTKEEASETLNKLSAKLEADEDTGAATAENWIGKLIELYLLLVCCSSTTIAHNLFCLFICSCLRSKLSAPEYTFDEKTGAQGPWFIANCAVGKLSTTGEAKQKKLAKTLAAREMFFSIENSKIEDLGVDEISYAPIHVNKPASNAPEIGNVEENSEKQVFSTGSEANCAASDKVKSHRFNRNGMKKDWRVGMQEDFSDAESNGQFSGSDVFVSFPEVSEHLFQRLLHEDGSLLKKFFVGQELKFTVFERKAVTDEVQCLLQLSTPEKELRVFHGCGEDLQHAKDNACNNAYSFAKVLSS</sequence>
<feature type="region of interest" description="Disordered" evidence="3">
    <location>
        <begin position="17"/>
        <end position="38"/>
    </location>
</feature>
<accession>A0A0N4UVH4</accession>